<dbReference type="Proteomes" id="UP000187429">
    <property type="component" value="Unassembled WGS sequence"/>
</dbReference>
<feature type="domain" description="HIG1" evidence="7">
    <location>
        <begin position="1"/>
        <end position="81"/>
    </location>
</feature>
<organism evidence="9 10">
    <name type="scientific">Smittium culicis</name>
    <dbReference type="NCBI Taxonomy" id="133412"/>
    <lineage>
        <taxon>Eukaryota</taxon>
        <taxon>Fungi</taxon>
        <taxon>Fungi incertae sedis</taxon>
        <taxon>Zoopagomycota</taxon>
        <taxon>Kickxellomycotina</taxon>
        <taxon>Harpellomycetes</taxon>
        <taxon>Harpellales</taxon>
        <taxon>Legeriomycetaceae</taxon>
        <taxon>Smittium</taxon>
    </lineage>
</organism>
<comment type="caution">
    <text evidence="9">The sequence shown here is derived from an EMBL/GenBank/DDBJ whole genome shotgun (WGS) entry which is preliminary data.</text>
</comment>
<evidence type="ECO:0000256" key="6">
    <source>
        <dbReference type="SAM" id="Phobius"/>
    </source>
</evidence>
<dbReference type="OrthoDB" id="6604018at2759"/>
<keyword evidence="2 6" id="KW-0812">Transmembrane</keyword>
<reference evidence="9" key="1">
    <citation type="submission" date="2017-01" db="EMBL/GenBank/DDBJ databases">
        <authorList>
            <person name="Mah S.A."/>
            <person name="Swanson W.J."/>
            <person name="Moy G.W."/>
            <person name="Vacquier V.D."/>
        </authorList>
    </citation>
    <scope>NUCLEOTIDE SEQUENCE [LARGE SCALE GENOMIC DNA]</scope>
    <source>
        <strain evidence="9">ID-206-W2</strain>
    </source>
</reference>
<evidence type="ECO:0000256" key="3">
    <source>
        <dbReference type="ARBA" id="ARBA00022989"/>
    </source>
</evidence>
<gene>
    <name evidence="9" type="ORF">AYI69_g8503</name>
    <name evidence="8" type="ORF">AYI69_g9911</name>
</gene>
<feature type="transmembrane region" description="Helical" evidence="6">
    <location>
        <begin position="50"/>
        <end position="68"/>
    </location>
</feature>
<dbReference type="PANTHER" id="PTHR12297:SF3">
    <property type="entry name" value="HIG1 DOMAIN FAMILY MEMBER 1A"/>
    <property type="match status" value="1"/>
</dbReference>
<evidence type="ECO:0000256" key="5">
    <source>
        <dbReference type="ARBA" id="ARBA00023136"/>
    </source>
</evidence>
<dbReference type="AlphaFoldDB" id="A0A1R1XJ74"/>
<sequence length="118" mass="13247">MKETASNKISRKLKEEPLVLGGLGLTTAAFTMAAFGIYKRNSNTSQWGMRLRVLFQGLTVSALVYYAYKSSVEEKKDTSRVSVVKDINWVRLERQAIEAEKAKLKPEEAKGSIFANEE</sequence>
<comment type="subcellular location">
    <subcellularLocation>
        <location evidence="1">Mitochondrion membrane</location>
    </subcellularLocation>
</comment>
<dbReference type="EMBL" id="LSSM01006202">
    <property type="protein sequence ID" value="OMJ11217.1"/>
    <property type="molecule type" value="Genomic_DNA"/>
</dbReference>
<accession>A0A1R1XJ74</accession>
<reference evidence="10" key="2">
    <citation type="submission" date="2017-01" db="EMBL/GenBank/DDBJ databases">
        <authorList>
            <person name="Wang Y."/>
            <person name="White M."/>
            <person name="Kvist S."/>
            <person name="Moncalvo J.-M."/>
        </authorList>
    </citation>
    <scope>NUCLEOTIDE SEQUENCE [LARGE SCALE GENOMIC DNA]</scope>
    <source>
        <strain evidence="10">ID-206-W2</strain>
    </source>
</reference>
<dbReference type="InterPro" id="IPR050355">
    <property type="entry name" value="RCF1"/>
</dbReference>
<evidence type="ECO:0000259" key="7">
    <source>
        <dbReference type="PROSITE" id="PS51503"/>
    </source>
</evidence>
<dbReference type="EMBL" id="LSSM01004559">
    <property type="protein sequence ID" value="OMJ14648.1"/>
    <property type="molecule type" value="Genomic_DNA"/>
</dbReference>
<keyword evidence="10" id="KW-1185">Reference proteome</keyword>
<keyword evidence="3 6" id="KW-1133">Transmembrane helix</keyword>
<evidence type="ECO:0000313" key="9">
    <source>
        <dbReference type="EMBL" id="OMJ14648.1"/>
    </source>
</evidence>
<evidence type="ECO:0000313" key="8">
    <source>
        <dbReference type="EMBL" id="OMJ11217.1"/>
    </source>
</evidence>
<dbReference type="Pfam" id="PF04588">
    <property type="entry name" value="HIG_1_N"/>
    <property type="match status" value="1"/>
</dbReference>
<protein>
    <submittedName>
        <fullName evidence="9">Respiratory supercomplex factor 1, mitochondrial</fullName>
    </submittedName>
</protein>
<dbReference type="PANTHER" id="PTHR12297">
    <property type="entry name" value="HYPOXIA-INDUCBILE GENE 1 HIG1 -RELATED"/>
    <property type="match status" value="1"/>
</dbReference>
<dbReference type="GO" id="GO:0031966">
    <property type="term" value="C:mitochondrial membrane"/>
    <property type="evidence" value="ECO:0007669"/>
    <property type="project" value="UniProtKB-SubCell"/>
</dbReference>
<dbReference type="PROSITE" id="PS51503">
    <property type="entry name" value="HIG1"/>
    <property type="match status" value="1"/>
</dbReference>
<evidence type="ECO:0000256" key="2">
    <source>
        <dbReference type="ARBA" id="ARBA00022692"/>
    </source>
</evidence>
<dbReference type="Gene3D" id="6.10.140.1320">
    <property type="match status" value="1"/>
</dbReference>
<dbReference type="GO" id="GO:0097250">
    <property type="term" value="P:mitochondrial respirasome assembly"/>
    <property type="evidence" value="ECO:0007669"/>
    <property type="project" value="TreeGrafter"/>
</dbReference>
<dbReference type="InterPro" id="IPR007667">
    <property type="entry name" value="Hypoxia_induced_domain"/>
</dbReference>
<keyword evidence="5 6" id="KW-0472">Membrane</keyword>
<evidence type="ECO:0000313" key="10">
    <source>
        <dbReference type="Proteomes" id="UP000187429"/>
    </source>
</evidence>
<name>A0A1R1XJ74_9FUNG</name>
<evidence type="ECO:0000256" key="4">
    <source>
        <dbReference type="ARBA" id="ARBA00023128"/>
    </source>
</evidence>
<feature type="transmembrane region" description="Helical" evidence="6">
    <location>
        <begin position="18"/>
        <end position="38"/>
    </location>
</feature>
<keyword evidence="4" id="KW-0496">Mitochondrion</keyword>
<evidence type="ECO:0000256" key="1">
    <source>
        <dbReference type="ARBA" id="ARBA00004325"/>
    </source>
</evidence>
<proteinExistence type="predicted"/>